<keyword evidence="12" id="KW-1185">Reference proteome</keyword>
<dbReference type="EMBL" id="JAFLWW010000004">
    <property type="protein sequence ID" value="MBT1157159.1"/>
    <property type="molecule type" value="Genomic_DNA"/>
</dbReference>
<feature type="region of interest" description="Disordered" evidence="10">
    <location>
        <begin position="1"/>
        <end position="24"/>
    </location>
</feature>
<gene>
    <name evidence="11" type="ORF">J1C56_16305</name>
</gene>
<dbReference type="AlphaFoldDB" id="A0A9X1D6T7"/>
<comment type="cofactor">
    <cofactor evidence="1">
        <name>heme</name>
        <dbReference type="ChEBI" id="CHEBI:30413"/>
    </cofactor>
</comment>
<evidence type="ECO:0000256" key="5">
    <source>
        <dbReference type="ARBA" id="ARBA00023002"/>
    </source>
</evidence>
<keyword evidence="4 9" id="KW-0479">Metal-binding</keyword>
<evidence type="ECO:0000256" key="8">
    <source>
        <dbReference type="ARBA" id="ARBA00043906"/>
    </source>
</evidence>
<dbReference type="GO" id="GO:0005506">
    <property type="term" value="F:iron ion binding"/>
    <property type="evidence" value="ECO:0007669"/>
    <property type="project" value="InterPro"/>
</dbReference>
<dbReference type="PRINTS" id="PR00385">
    <property type="entry name" value="P450"/>
</dbReference>
<dbReference type="CDD" id="cd11030">
    <property type="entry name" value="CYP105-like"/>
    <property type="match status" value="1"/>
</dbReference>
<dbReference type="GO" id="GO:0020037">
    <property type="term" value="F:heme binding"/>
    <property type="evidence" value="ECO:0007669"/>
    <property type="project" value="InterPro"/>
</dbReference>
<comment type="function">
    <text evidence="8">Cytochromes P450 are a group of heme-thiolate monooxygenases. They oxidize a variety of structurally unrelated compounds, including steroids, fatty acids, and xenobiotics.</text>
</comment>
<dbReference type="Proteomes" id="UP001138921">
    <property type="component" value="Unassembled WGS sequence"/>
</dbReference>
<evidence type="ECO:0000256" key="9">
    <source>
        <dbReference type="RuleBase" id="RU000461"/>
    </source>
</evidence>
<evidence type="ECO:0000256" key="1">
    <source>
        <dbReference type="ARBA" id="ARBA00001971"/>
    </source>
</evidence>
<evidence type="ECO:0000256" key="10">
    <source>
        <dbReference type="SAM" id="MobiDB-lite"/>
    </source>
</evidence>
<dbReference type="InterPro" id="IPR036396">
    <property type="entry name" value="Cyt_P450_sf"/>
</dbReference>
<keyword evidence="7 9" id="KW-0503">Monooxygenase</keyword>
<dbReference type="PROSITE" id="PS00086">
    <property type="entry name" value="CYTOCHROME_P450"/>
    <property type="match status" value="1"/>
</dbReference>
<evidence type="ECO:0000256" key="6">
    <source>
        <dbReference type="ARBA" id="ARBA00023004"/>
    </source>
</evidence>
<dbReference type="Pfam" id="PF00067">
    <property type="entry name" value="p450"/>
    <property type="match status" value="1"/>
</dbReference>
<comment type="caution">
    <text evidence="11">The sequence shown here is derived from an EMBL/GenBank/DDBJ whole genome shotgun (WGS) entry which is preliminary data.</text>
</comment>
<reference evidence="11" key="2">
    <citation type="submission" date="2021-03" db="EMBL/GenBank/DDBJ databases">
        <authorList>
            <person name="Artuso I."/>
            <person name="Turrini P."/>
            <person name="Pirolo M."/>
            <person name="Lugli G.A."/>
            <person name="Ventura M."/>
            <person name="Visca P."/>
        </authorList>
    </citation>
    <scope>NUCLEOTIDE SEQUENCE</scope>
    <source>
        <strain evidence="11">LMG 26462</strain>
    </source>
</reference>
<name>A0A9X1D6T7_9HYPH</name>
<comment type="similarity">
    <text evidence="2 9">Belongs to the cytochrome P450 family.</text>
</comment>
<dbReference type="InterPro" id="IPR017972">
    <property type="entry name" value="Cyt_P450_CS"/>
</dbReference>
<dbReference type="GO" id="GO:0016705">
    <property type="term" value="F:oxidoreductase activity, acting on paired donors, with incorporation or reduction of molecular oxygen"/>
    <property type="evidence" value="ECO:0007669"/>
    <property type="project" value="InterPro"/>
</dbReference>
<evidence type="ECO:0000256" key="2">
    <source>
        <dbReference type="ARBA" id="ARBA00010617"/>
    </source>
</evidence>
<evidence type="ECO:0000313" key="12">
    <source>
        <dbReference type="Proteomes" id="UP001138921"/>
    </source>
</evidence>
<dbReference type="Gene3D" id="1.10.630.10">
    <property type="entry name" value="Cytochrome P450"/>
    <property type="match status" value="1"/>
</dbReference>
<dbReference type="PANTHER" id="PTHR46696:SF6">
    <property type="entry name" value="P450, PUTATIVE (EUROFUNG)-RELATED"/>
    <property type="match status" value="1"/>
</dbReference>
<dbReference type="SUPFAM" id="SSF48264">
    <property type="entry name" value="Cytochrome P450"/>
    <property type="match status" value="1"/>
</dbReference>
<feature type="compositionally biased region" description="Basic and acidic residues" evidence="10">
    <location>
        <begin position="1"/>
        <end position="10"/>
    </location>
</feature>
<dbReference type="RefSeq" id="WP_214391093.1">
    <property type="nucleotide sequence ID" value="NZ_JAFLWW010000004.1"/>
</dbReference>
<dbReference type="PRINTS" id="PR00359">
    <property type="entry name" value="BP450"/>
</dbReference>
<evidence type="ECO:0000256" key="4">
    <source>
        <dbReference type="ARBA" id="ARBA00022723"/>
    </source>
</evidence>
<evidence type="ECO:0000256" key="3">
    <source>
        <dbReference type="ARBA" id="ARBA00022617"/>
    </source>
</evidence>
<dbReference type="InterPro" id="IPR002397">
    <property type="entry name" value="Cyt_P450_B"/>
</dbReference>
<dbReference type="PANTHER" id="PTHR46696">
    <property type="entry name" value="P450, PUTATIVE (EUROFUNG)-RELATED"/>
    <property type="match status" value="1"/>
</dbReference>
<reference evidence="11" key="1">
    <citation type="journal article" date="2021" name="Microorganisms">
        <title>Phylogenomic Reconstruction and Metabolic Potential of the Genus Aminobacter.</title>
        <authorList>
            <person name="Artuso I."/>
            <person name="Turrini P."/>
            <person name="Pirolo M."/>
            <person name="Lugli G.A."/>
            <person name="Ventura M."/>
            <person name="Visca P."/>
        </authorList>
    </citation>
    <scope>NUCLEOTIDE SEQUENCE</scope>
    <source>
        <strain evidence="11">LMG 26462</strain>
    </source>
</reference>
<dbReference type="GO" id="GO:0004497">
    <property type="term" value="F:monooxygenase activity"/>
    <property type="evidence" value="ECO:0007669"/>
    <property type="project" value="UniProtKB-KW"/>
</dbReference>
<sequence length="433" mass="48414">MNHVESHLMSDTKQFPGTSAEAAPMASGCPFHAAATAPDFAILREHPLHPPEQLKDLRQRPGPTKVRLWDGSETWIATHYEDVREVLADPRFSTVTTRPGYPFVSQQRRDVLVNGRPNFTFMDPPDHTKFRRTMARMFTVERFSRMRPFVQTVVDDLFDAMERKGAPANFVDDFALQVPVRVLAQLVGIPKEGQELFLQAGKDRFDLSGDATLSHGSGEVLWNYLDSLLAENERTPGDGDEVITRLVVDQIATGKFSRDDAILVINQLLVAGFDTTASTITMGTLALLENPDQFAKLKSDQAAVENAVHEILRYASVLQFHSSRVAREDVEVGGKLIKAGEGMLALLHAANRDPAEFPEPDKFDIERHAAHHVAFSYGIHQCLGQSLARLELQVVFSTLAKRFPNLRLVKPLNEIEFAAHSLAYGPHEFQIEW</sequence>
<protein>
    <submittedName>
        <fullName evidence="11">Cytochrome P450</fullName>
    </submittedName>
</protein>
<keyword evidence="5 9" id="KW-0560">Oxidoreductase</keyword>
<evidence type="ECO:0000313" key="11">
    <source>
        <dbReference type="EMBL" id="MBT1157159.1"/>
    </source>
</evidence>
<organism evidence="11 12">
    <name type="scientific">Aminobacter anthyllidis</name>
    <dbReference type="NCBI Taxonomy" id="1035067"/>
    <lineage>
        <taxon>Bacteria</taxon>
        <taxon>Pseudomonadati</taxon>
        <taxon>Pseudomonadota</taxon>
        <taxon>Alphaproteobacteria</taxon>
        <taxon>Hyphomicrobiales</taxon>
        <taxon>Phyllobacteriaceae</taxon>
        <taxon>Aminobacter</taxon>
    </lineage>
</organism>
<proteinExistence type="inferred from homology"/>
<accession>A0A9X1D6T7</accession>
<dbReference type="InterPro" id="IPR001128">
    <property type="entry name" value="Cyt_P450"/>
</dbReference>
<evidence type="ECO:0000256" key="7">
    <source>
        <dbReference type="ARBA" id="ARBA00023033"/>
    </source>
</evidence>
<keyword evidence="3 9" id="KW-0349">Heme</keyword>
<dbReference type="FunFam" id="1.10.630.10:FF:000018">
    <property type="entry name" value="Cytochrome P450 monooxygenase"/>
    <property type="match status" value="1"/>
</dbReference>
<keyword evidence="6 9" id="KW-0408">Iron</keyword>